<evidence type="ECO:0000259" key="7">
    <source>
        <dbReference type="Pfam" id="PF02771"/>
    </source>
</evidence>
<dbReference type="GO" id="GO:0003995">
    <property type="term" value="F:acyl-CoA dehydrogenase activity"/>
    <property type="evidence" value="ECO:0007669"/>
    <property type="project" value="TreeGrafter"/>
</dbReference>
<dbReference type="InterPro" id="IPR046373">
    <property type="entry name" value="Acyl-CoA_Oxase/DH_mid-dom_sf"/>
</dbReference>
<comment type="similarity">
    <text evidence="2">Belongs to the acyl-CoA dehydrogenase family.</text>
</comment>
<organism evidence="8 9">
    <name type="scientific">Acrocarpospora pleiomorpha</name>
    <dbReference type="NCBI Taxonomy" id="90975"/>
    <lineage>
        <taxon>Bacteria</taxon>
        <taxon>Bacillati</taxon>
        <taxon>Actinomycetota</taxon>
        <taxon>Actinomycetes</taxon>
        <taxon>Streptosporangiales</taxon>
        <taxon>Streptosporangiaceae</taxon>
        <taxon>Acrocarpospora</taxon>
    </lineage>
</organism>
<keyword evidence="5" id="KW-0560">Oxidoreductase</keyword>
<evidence type="ECO:0000256" key="1">
    <source>
        <dbReference type="ARBA" id="ARBA00001974"/>
    </source>
</evidence>
<keyword evidence="9" id="KW-1185">Reference proteome</keyword>
<dbReference type="EMBL" id="BLAF01000073">
    <property type="protein sequence ID" value="GES25781.1"/>
    <property type="molecule type" value="Genomic_DNA"/>
</dbReference>
<keyword evidence="4" id="KW-0274">FAD</keyword>
<feature type="domain" description="Acyl-CoA dehydrogenase/oxidase N-terminal" evidence="7">
    <location>
        <begin position="11"/>
        <end position="120"/>
    </location>
</feature>
<evidence type="ECO:0000313" key="9">
    <source>
        <dbReference type="Proteomes" id="UP000377595"/>
    </source>
</evidence>
<evidence type="ECO:0000256" key="2">
    <source>
        <dbReference type="ARBA" id="ARBA00009347"/>
    </source>
</evidence>
<dbReference type="SUPFAM" id="SSF56645">
    <property type="entry name" value="Acyl-CoA dehydrogenase NM domain-like"/>
    <property type="match status" value="1"/>
</dbReference>
<dbReference type="RefSeq" id="WP_155350522.1">
    <property type="nucleotide sequence ID" value="NZ_BAAAHM010000048.1"/>
</dbReference>
<dbReference type="PANTHER" id="PTHR43884">
    <property type="entry name" value="ACYL-COA DEHYDROGENASE"/>
    <property type="match status" value="1"/>
</dbReference>
<dbReference type="Proteomes" id="UP000377595">
    <property type="component" value="Unassembled WGS sequence"/>
</dbReference>
<dbReference type="InterPro" id="IPR013786">
    <property type="entry name" value="AcylCoA_DH/ox_N"/>
</dbReference>
<dbReference type="AlphaFoldDB" id="A0A5M3Y1Y7"/>
<dbReference type="Gene3D" id="1.20.140.10">
    <property type="entry name" value="Butyryl-CoA Dehydrogenase, subunit A, domain 3"/>
    <property type="match status" value="1"/>
</dbReference>
<gene>
    <name evidence="8" type="primary">acd_10</name>
    <name evidence="8" type="ORF">Aple_086800</name>
</gene>
<keyword evidence="3" id="KW-0285">Flavoprotein</keyword>
<dbReference type="GO" id="GO:0050660">
    <property type="term" value="F:flavin adenine dinucleotide binding"/>
    <property type="evidence" value="ECO:0007669"/>
    <property type="project" value="InterPro"/>
</dbReference>
<dbReference type="PANTHER" id="PTHR43884:SF20">
    <property type="entry name" value="ACYL-COA DEHYDROGENASE FADE28"/>
    <property type="match status" value="1"/>
</dbReference>
<evidence type="ECO:0000313" key="8">
    <source>
        <dbReference type="EMBL" id="GES25781.1"/>
    </source>
</evidence>
<dbReference type="InterPro" id="IPR009075">
    <property type="entry name" value="AcylCo_DH/oxidase_C"/>
</dbReference>
<feature type="domain" description="Acyl-CoA dehydrogenase/oxidase C-terminal" evidence="6">
    <location>
        <begin position="236"/>
        <end position="374"/>
    </location>
</feature>
<dbReference type="InterPro" id="IPR037069">
    <property type="entry name" value="AcylCoA_DH/ox_N_sf"/>
</dbReference>
<evidence type="ECO:0000259" key="6">
    <source>
        <dbReference type="Pfam" id="PF00441"/>
    </source>
</evidence>
<name>A0A5M3Y1Y7_9ACTN</name>
<reference evidence="8 9" key="1">
    <citation type="submission" date="2019-10" db="EMBL/GenBank/DDBJ databases">
        <title>Whole genome shotgun sequence of Acrocarpospora pleiomorpha NBRC 16267.</title>
        <authorList>
            <person name="Ichikawa N."/>
            <person name="Kimura A."/>
            <person name="Kitahashi Y."/>
            <person name="Komaki H."/>
            <person name="Oguchi A."/>
        </authorList>
    </citation>
    <scope>NUCLEOTIDE SEQUENCE [LARGE SCALE GENOMIC DNA]</scope>
    <source>
        <strain evidence="8 9">NBRC 16267</strain>
    </source>
</reference>
<dbReference type="Pfam" id="PF02771">
    <property type="entry name" value="Acyl-CoA_dh_N"/>
    <property type="match status" value="1"/>
</dbReference>
<evidence type="ECO:0000256" key="5">
    <source>
        <dbReference type="ARBA" id="ARBA00023002"/>
    </source>
</evidence>
<proteinExistence type="inferred from homology"/>
<dbReference type="Pfam" id="PF00441">
    <property type="entry name" value="Acyl-CoA_dh_1"/>
    <property type="match status" value="1"/>
</dbReference>
<evidence type="ECO:0000256" key="4">
    <source>
        <dbReference type="ARBA" id="ARBA00022827"/>
    </source>
</evidence>
<comment type="caution">
    <text evidence="8">The sequence shown here is derived from an EMBL/GenBank/DDBJ whole genome shotgun (WGS) entry which is preliminary data.</text>
</comment>
<sequence>MSTTPSGLMVTEDEATVAQVVEEFIRVHDDLPTSRTRIEDGAPYPRSTWTRAARELGLAGVASPEHLGGAGLGFRGLCVVMESVGRHLALAPLLPTVAMAVPALLACGPTSAATDLLGRIHDGTTLTTLVLGTACAPFVSQTKLRAVEDGTAPGAFRVSGTVSYVVGAADADVLLVIAQHRGIDRLFAVDPSAAAVQVRPLDTLDLTRAAAAVALSDVPAKLISAAADAFPTRQVLAIASIAHSCEQVGAASRSLDRAVGYAGLRVQFGRAIGSFQAVKHRCVDMLVELEGARSAVYHARRCTGQDADQLTTAASLAKVRASTALTSIATSALHVHGGLGFTWEDDSHLYLRRAKSSAAYLGQPHRHLEWLASELLGDEPGRDDIGEAS</sequence>
<dbReference type="Gene3D" id="2.40.110.10">
    <property type="entry name" value="Butyryl-CoA Dehydrogenase, subunit A, domain 2"/>
    <property type="match status" value="1"/>
</dbReference>
<accession>A0A5M3Y1Y7</accession>
<dbReference type="CDD" id="cd00567">
    <property type="entry name" value="ACAD"/>
    <property type="match status" value="1"/>
</dbReference>
<protein>
    <submittedName>
        <fullName evidence="8">Acyl-CoA dehydrogenase</fullName>
    </submittedName>
</protein>
<dbReference type="InterPro" id="IPR009100">
    <property type="entry name" value="AcylCoA_DH/oxidase_NM_dom_sf"/>
</dbReference>
<evidence type="ECO:0000256" key="3">
    <source>
        <dbReference type="ARBA" id="ARBA00022630"/>
    </source>
</evidence>
<dbReference type="InterPro" id="IPR036250">
    <property type="entry name" value="AcylCo_DH-like_C"/>
</dbReference>
<dbReference type="OrthoDB" id="4607453at2"/>
<comment type="cofactor">
    <cofactor evidence="1">
        <name>FAD</name>
        <dbReference type="ChEBI" id="CHEBI:57692"/>
    </cofactor>
</comment>
<dbReference type="SUPFAM" id="SSF47203">
    <property type="entry name" value="Acyl-CoA dehydrogenase C-terminal domain-like"/>
    <property type="match status" value="1"/>
</dbReference>
<dbReference type="Gene3D" id="1.10.540.10">
    <property type="entry name" value="Acyl-CoA dehydrogenase/oxidase, N-terminal domain"/>
    <property type="match status" value="1"/>
</dbReference>